<dbReference type="EMBL" id="CP023777">
    <property type="protein sequence ID" value="ATL48282.1"/>
    <property type="molecule type" value="Genomic_DNA"/>
</dbReference>
<dbReference type="InterPro" id="IPR012020">
    <property type="entry name" value="ABHD4"/>
</dbReference>
<proteinExistence type="inferred from homology"/>
<evidence type="ECO:0000313" key="4">
    <source>
        <dbReference type="EMBL" id="ATL48282.1"/>
    </source>
</evidence>
<dbReference type="Proteomes" id="UP000220133">
    <property type="component" value="Chromosome"/>
</dbReference>
<dbReference type="RefSeq" id="WP_098194656.1">
    <property type="nucleotide sequence ID" value="NZ_CP023777.1"/>
</dbReference>
<feature type="domain" description="AB hydrolase-1" evidence="3">
    <location>
        <begin position="62"/>
        <end position="300"/>
    </location>
</feature>
<keyword evidence="4" id="KW-0378">Hydrolase</keyword>
<protein>
    <submittedName>
        <fullName evidence="4">Alpha/beta hydrolase</fullName>
    </submittedName>
</protein>
<dbReference type="GO" id="GO:0047372">
    <property type="term" value="F:monoacylglycerol lipase activity"/>
    <property type="evidence" value="ECO:0007669"/>
    <property type="project" value="TreeGrafter"/>
</dbReference>
<dbReference type="Pfam" id="PF00561">
    <property type="entry name" value="Abhydrolase_1"/>
    <property type="match status" value="1"/>
</dbReference>
<name>A0A291QWM1_9BACT</name>
<organism evidence="4 5">
    <name type="scientific">Chitinophaga caeni</name>
    <dbReference type="NCBI Taxonomy" id="2029983"/>
    <lineage>
        <taxon>Bacteria</taxon>
        <taxon>Pseudomonadati</taxon>
        <taxon>Bacteroidota</taxon>
        <taxon>Chitinophagia</taxon>
        <taxon>Chitinophagales</taxon>
        <taxon>Chitinophagaceae</taxon>
        <taxon>Chitinophaga</taxon>
    </lineage>
</organism>
<evidence type="ECO:0000256" key="1">
    <source>
        <dbReference type="ARBA" id="ARBA00010884"/>
    </source>
</evidence>
<dbReference type="PIRSF" id="PIRSF005211">
    <property type="entry name" value="Ab_hydro_YheT"/>
    <property type="match status" value="1"/>
</dbReference>
<dbReference type="PANTHER" id="PTHR10794:SF94">
    <property type="entry name" value="ESTERASE YHET-RELATED"/>
    <property type="match status" value="1"/>
</dbReference>
<feature type="active site" description="Charge relay system" evidence="2">
    <location>
        <position position="267"/>
    </location>
</feature>
<evidence type="ECO:0000256" key="2">
    <source>
        <dbReference type="PIRSR" id="PIRSR005211-1"/>
    </source>
</evidence>
<dbReference type="Gene3D" id="3.40.50.1820">
    <property type="entry name" value="alpha/beta hydrolase"/>
    <property type="match status" value="1"/>
</dbReference>
<accession>A0A291QWM1</accession>
<evidence type="ECO:0000313" key="5">
    <source>
        <dbReference type="Proteomes" id="UP000220133"/>
    </source>
</evidence>
<reference evidence="4 5" key="1">
    <citation type="submission" date="2017-10" db="EMBL/GenBank/DDBJ databases">
        <title>Paenichitinophaga pekingensis gen. nov., sp. nov., isolated from activated sludge.</title>
        <authorList>
            <person name="Jin D."/>
            <person name="Kong X."/>
            <person name="Deng Y."/>
            <person name="Bai Z."/>
        </authorList>
    </citation>
    <scope>NUCLEOTIDE SEQUENCE [LARGE SCALE GENOMIC DNA]</scope>
    <source>
        <strain evidence="4 5">13</strain>
    </source>
</reference>
<keyword evidence="5" id="KW-1185">Reference proteome</keyword>
<dbReference type="InterPro" id="IPR029058">
    <property type="entry name" value="AB_hydrolase_fold"/>
</dbReference>
<dbReference type="InterPro" id="IPR000073">
    <property type="entry name" value="AB_hydrolase_1"/>
</dbReference>
<evidence type="ECO:0000259" key="3">
    <source>
        <dbReference type="Pfam" id="PF00561"/>
    </source>
</evidence>
<dbReference type="AlphaFoldDB" id="A0A291QWM1"/>
<dbReference type="InterPro" id="IPR050960">
    <property type="entry name" value="AB_hydrolase_4_sf"/>
</dbReference>
<dbReference type="OrthoDB" id="332676at2"/>
<dbReference type="PANTHER" id="PTHR10794">
    <property type="entry name" value="ABHYDROLASE DOMAIN-CONTAINING PROTEIN"/>
    <property type="match status" value="1"/>
</dbReference>
<comment type="similarity">
    <text evidence="1">Belongs to the AB hydrolase superfamily. AB hydrolase 4 family.</text>
</comment>
<feature type="active site" description="Charge relay system" evidence="2">
    <location>
        <position position="140"/>
    </location>
</feature>
<dbReference type="GO" id="GO:0034338">
    <property type="term" value="F:short-chain carboxylesterase activity"/>
    <property type="evidence" value="ECO:0007669"/>
    <property type="project" value="TreeGrafter"/>
</dbReference>
<dbReference type="KEGG" id="cbae:COR50_14530"/>
<gene>
    <name evidence="4" type="ORF">COR50_14530</name>
</gene>
<dbReference type="SUPFAM" id="SSF53474">
    <property type="entry name" value="alpha/beta-Hydrolases"/>
    <property type="match status" value="1"/>
</dbReference>
<feature type="active site" description="Charge relay system" evidence="2">
    <location>
        <position position="296"/>
    </location>
</feature>
<sequence length="321" mass="36093">MPIIPVTTYKAPVLFGNKHVQTMYPTLFRNVPQVAYQRQRIATPDDDFIDLDISASGQDKMVLILHGLEGDASRKYMLGLVHLLNRNGFDTVSMNFRGCSGEPNRQLRFYHSGDTGDLRHVLTGLRQKYPGKQLYLAGFSLGGNVLLKFLGEEANALQGIVQAAVAISVPCDLADSSKALEQRQNFIYMKRFIGNLKGKLEEKALRFPGAIDLDGFERIKTFRQFDDRFTAPIHGFKDAIQYWTLSSSKPLLRDIKIPTLLVNAQNDPFLGKSCYPFEAAAQNPNFFLETPSNGGHVGFVTFGNPYYWSEHRTLAFFQNLA</sequence>